<comment type="caution">
    <text evidence="1">The sequence shown here is derived from an EMBL/GenBank/DDBJ whole genome shotgun (WGS) entry which is preliminary data.</text>
</comment>
<dbReference type="EMBL" id="MSZS01000001">
    <property type="protein sequence ID" value="PKX98670.1"/>
    <property type="molecule type" value="Genomic_DNA"/>
</dbReference>
<sequence length="98" mass="11122">MHFVKCTPRSEEVSLLGHRCLNLPNDPSWIPSSKMESRNILSYYTARPNRRSLPNRNPREDDHVSGQPAILADMDFFSQLRALSSIAHSGVQRMNSAI</sequence>
<keyword evidence="2" id="KW-1185">Reference proteome</keyword>
<proteinExistence type="predicted"/>
<dbReference type="GeneID" id="36533517"/>
<dbReference type="Proteomes" id="UP000234474">
    <property type="component" value="Unassembled WGS sequence"/>
</dbReference>
<dbReference type="VEuPathDB" id="FungiDB:P174DRAFT_437087"/>
<accession>A0A2I1CM10</accession>
<organism evidence="1 2">
    <name type="scientific">Aspergillus novofumigatus (strain IBT 16806)</name>
    <dbReference type="NCBI Taxonomy" id="1392255"/>
    <lineage>
        <taxon>Eukaryota</taxon>
        <taxon>Fungi</taxon>
        <taxon>Dikarya</taxon>
        <taxon>Ascomycota</taxon>
        <taxon>Pezizomycotina</taxon>
        <taxon>Eurotiomycetes</taxon>
        <taxon>Eurotiomycetidae</taxon>
        <taxon>Eurotiales</taxon>
        <taxon>Aspergillaceae</taxon>
        <taxon>Aspergillus</taxon>
        <taxon>Aspergillus subgen. Fumigati</taxon>
    </lineage>
</organism>
<evidence type="ECO:0000313" key="1">
    <source>
        <dbReference type="EMBL" id="PKX98670.1"/>
    </source>
</evidence>
<gene>
    <name evidence="1" type="ORF">P174DRAFT_437087</name>
</gene>
<dbReference type="AlphaFoldDB" id="A0A2I1CM10"/>
<protein>
    <submittedName>
        <fullName evidence="1">Uncharacterized protein</fullName>
    </submittedName>
</protein>
<evidence type="ECO:0000313" key="2">
    <source>
        <dbReference type="Proteomes" id="UP000234474"/>
    </source>
</evidence>
<dbReference type="RefSeq" id="XP_024687265.1">
    <property type="nucleotide sequence ID" value="XM_024826192.1"/>
</dbReference>
<reference evidence="2" key="1">
    <citation type="journal article" date="2018" name="Proc. Natl. Acad. Sci. U.S.A.">
        <title>Linking secondary metabolites to gene clusters through genome sequencing of six diverse Aspergillus species.</title>
        <authorList>
            <person name="Kaerboelling I."/>
            <person name="Vesth T.C."/>
            <person name="Frisvad J.C."/>
            <person name="Nybo J.L."/>
            <person name="Theobald S."/>
            <person name="Kuo A."/>
            <person name="Bowyer P."/>
            <person name="Matsuda Y."/>
            <person name="Mondo S."/>
            <person name="Lyhne E.K."/>
            <person name="Kogle M.E."/>
            <person name="Clum A."/>
            <person name="Lipzen A."/>
            <person name="Salamov A."/>
            <person name="Ngan C.Y."/>
            <person name="Daum C."/>
            <person name="Chiniquy J."/>
            <person name="Barry K."/>
            <person name="LaButti K."/>
            <person name="Haridas S."/>
            <person name="Simmons B.A."/>
            <person name="Magnuson J.K."/>
            <person name="Mortensen U.H."/>
            <person name="Larsen T.O."/>
            <person name="Grigoriev I.V."/>
            <person name="Baker S.E."/>
            <person name="Andersen M.R."/>
        </authorList>
    </citation>
    <scope>NUCLEOTIDE SEQUENCE [LARGE SCALE GENOMIC DNA]</scope>
    <source>
        <strain evidence="2">IBT 16806</strain>
    </source>
</reference>
<name>A0A2I1CM10_ASPN1</name>